<accession>A0A183AHU1</accession>
<evidence type="ECO:0000256" key="2">
    <source>
        <dbReference type="ARBA" id="ARBA00022737"/>
    </source>
</evidence>
<proteinExistence type="predicted"/>
<dbReference type="InterPro" id="IPR020472">
    <property type="entry name" value="WD40_PAC1"/>
</dbReference>
<dbReference type="Gene3D" id="2.130.10.10">
    <property type="entry name" value="YVTN repeat-like/Quinoprotein amine dehydrogenase"/>
    <property type="match status" value="2"/>
</dbReference>
<dbReference type="PANTHER" id="PTHR44324:SF1">
    <property type="entry name" value="WD REPEAT-CONTAINING PROTEIN 49"/>
    <property type="match status" value="1"/>
</dbReference>
<keyword evidence="2" id="KW-0677">Repeat</keyword>
<feature type="repeat" description="WD" evidence="3">
    <location>
        <begin position="392"/>
        <end position="416"/>
    </location>
</feature>
<organism evidence="6">
    <name type="scientific">Echinostoma caproni</name>
    <dbReference type="NCBI Taxonomy" id="27848"/>
    <lineage>
        <taxon>Eukaryota</taxon>
        <taxon>Metazoa</taxon>
        <taxon>Spiralia</taxon>
        <taxon>Lophotrochozoa</taxon>
        <taxon>Platyhelminthes</taxon>
        <taxon>Trematoda</taxon>
        <taxon>Digenea</taxon>
        <taxon>Plagiorchiida</taxon>
        <taxon>Echinostomata</taxon>
        <taxon>Echinostomatoidea</taxon>
        <taxon>Echinostomatidae</taxon>
        <taxon>Echinostoma</taxon>
    </lineage>
</organism>
<keyword evidence="1 3" id="KW-0853">WD repeat</keyword>
<dbReference type="PROSITE" id="PS50294">
    <property type="entry name" value="WD_REPEATS_REGION"/>
    <property type="match status" value="2"/>
</dbReference>
<dbReference type="PROSITE" id="PS00678">
    <property type="entry name" value="WD_REPEATS_1"/>
    <property type="match status" value="1"/>
</dbReference>
<dbReference type="InterPro" id="IPR036322">
    <property type="entry name" value="WD40_repeat_dom_sf"/>
</dbReference>
<dbReference type="EMBL" id="UZAN01043538">
    <property type="protein sequence ID" value="VDP78595.1"/>
    <property type="molecule type" value="Genomic_DNA"/>
</dbReference>
<dbReference type="SMART" id="SM00320">
    <property type="entry name" value="WD40"/>
    <property type="match status" value="6"/>
</dbReference>
<dbReference type="InterPro" id="IPR015943">
    <property type="entry name" value="WD40/YVTN_repeat-like_dom_sf"/>
</dbReference>
<evidence type="ECO:0000256" key="1">
    <source>
        <dbReference type="ARBA" id="ARBA00022574"/>
    </source>
</evidence>
<gene>
    <name evidence="4" type="ORF">ECPE_LOCUS6526</name>
</gene>
<evidence type="ECO:0000313" key="6">
    <source>
        <dbReference type="WBParaSite" id="ECPE_0000653901-mRNA-1"/>
    </source>
</evidence>
<protein>
    <submittedName>
        <fullName evidence="6">WD_REPEATS_REGION domain-containing protein</fullName>
    </submittedName>
</protein>
<dbReference type="PROSITE" id="PS50082">
    <property type="entry name" value="WD_REPEATS_2"/>
    <property type="match status" value="4"/>
</dbReference>
<reference evidence="6" key="1">
    <citation type="submission" date="2016-06" db="UniProtKB">
        <authorList>
            <consortium name="WormBaseParasite"/>
        </authorList>
    </citation>
    <scope>IDENTIFICATION</scope>
</reference>
<evidence type="ECO:0000256" key="3">
    <source>
        <dbReference type="PROSITE-ProRule" id="PRU00221"/>
    </source>
</evidence>
<dbReference type="Pfam" id="PF00400">
    <property type="entry name" value="WD40"/>
    <property type="match status" value="3"/>
</dbReference>
<dbReference type="PRINTS" id="PR00320">
    <property type="entry name" value="GPROTEINBRPT"/>
</dbReference>
<dbReference type="InterPro" id="IPR051242">
    <property type="entry name" value="WD-EF-hand_domain"/>
</dbReference>
<feature type="repeat" description="WD" evidence="3">
    <location>
        <begin position="1"/>
        <end position="31"/>
    </location>
</feature>
<dbReference type="SUPFAM" id="SSF50978">
    <property type="entry name" value="WD40 repeat-like"/>
    <property type="match status" value="1"/>
</dbReference>
<dbReference type="Proteomes" id="UP000272942">
    <property type="component" value="Unassembled WGS sequence"/>
</dbReference>
<dbReference type="InterPro" id="IPR019775">
    <property type="entry name" value="WD40_repeat_CS"/>
</dbReference>
<evidence type="ECO:0000313" key="4">
    <source>
        <dbReference type="EMBL" id="VDP78595.1"/>
    </source>
</evidence>
<feature type="repeat" description="WD" evidence="3">
    <location>
        <begin position="127"/>
        <end position="161"/>
    </location>
</feature>
<reference evidence="4 5" key="2">
    <citation type="submission" date="2018-11" db="EMBL/GenBank/DDBJ databases">
        <authorList>
            <consortium name="Pathogen Informatics"/>
        </authorList>
    </citation>
    <scope>NUCLEOTIDE SEQUENCE [LARGE SCALE GENOMIC DNA]</scope>
    <source>
        <strain evidence="4 5">Egypt</strain>
    </source>
</reference>
<dbReference type="AlphaFoldDB" id="A0A183AHU1"/>
<keyword evidence="5" id="KW-1185">Reference proteome</keyword>
<evidence type="ECO:0000313" key="5">
    <source>
        <dbReference type="Proteomes" id="UP000272942"/>
    </source>
</evidence>
<dbReference type="PANTHER" id="PTHR44324">
    <property type="entry name" value="WD40 REPEAT DOMAIN 95"/>
    <property type="match status" value="1"/>
</dbReference>
<name>A0A183AHU1_9TREM</name>
<feature type="repeat" description="WD" evidence="3">
    <location>
        <begin position="83"/>
        <end position="124"/>
    </location>
</feature>
<dbReference type="InterPro" id="IPR001680">
    <property type="entry name" value="WD40_rpt"/>
</dbReference>
<dbReference type="WBParaSite" id="ECPE_0000653901-mRNA-1">
    <property type="protein sequence ID" value="ECPE_0000653901-mRNA-1"/>
    <property type="gene ID" value="ECPE_0000653901"/>
</dbReference>
<dbReference type="OrthoDB" id="10251381at2759"/>
<sequence>MSSVVAVQFHRSKGRLLSFSRDRVLRIWDVQLQVCLQRITGVFPKGIDVVSRMFFHEEKLRLFLTFNNSLTMLEMKVKIRDRIFSHEKPIVGVVFNSIFNQIVSACQSGTISYWLVDSGQRVKNIARSHNDAELTCLVQDPTETRLFTGSTDGTIKIWDMNGYCHHTLICFGGAHAEVGQVVILKRAVIVMGSSNHFTVFRTTNFRDHYVYPSEWKGGPEHSDDVLTGVALPPNGLITGSYDGELVVWNTNSELAARRMTQRCKRMSNEGSSGKSVVLLTVSIQLILQTSRFLEKHILFQWCKIFYSNTVGNSQTIVFPLQSSDFLFNISRLVLLSTRKHISSGSQKGANIVSCGGNGIVRFWNAYACILVGEFTAHQNVALLLLIASSIIMNVDPTNEYLATGDVEGTVKVWNIKDYCMTEAEYEVTEPPELLCQWTAHVDLISGLAFCTRFERRVFLVTSSTDCSVILWTLEGVKIGVFGQELRWKLEQMQRDIGAVSLASTETSPTQGPIDNLLEGAQVHESKEREDSIESCPSPPPEFRVDNIESFSENASLTEICNILSCYRVNAWGHTLLGKEYQEMRVRKRQRRQPQTIPDLPYLYGERYGRPNYGPYYSLQLSSFDPVQDLEQPDFMEHPEDYFTDREEYIAISNETELPTLPESSDSNTHGQHNAFKDKVLEPKHKFDEESLFPGYLLQFDEQMKRVNQFIRQRTPKHPSTRRATSERSVRTMDTIRGLPTLSPDLSQLDEFQQTTTSKVQGYKQILTQSATFN</sequence>